<dbReference type="STRING" id="445710.ATSB10_21590"/>
<evidence type="ECO:0000256" key="8">
    <source>
        <dbReference type="ARBA" id="ARBA00022927"/>
    </source>
</evidence>
<dbReference type="RefSeq" id="WP_063672646.1">
    <property type="nucleotide sequence ID" value="NZ_CP014841.1"/>
</dbReference>
<reference evidence="11 12" key="1">
    <citation type="submission" date="2016-02" db="EMBL/GenBank/DDBJ databases">
        <title>Complete genome sequencing and analysis of ATSB10, Dyella thiooxydans isolated from rhizosphere soil of sunflower (Helianthus annuus L.).</title>
        <authorList>
            <person name="Lee Y."/>
            <person name="Hwangbo K."/>
            <person name="Chung H."/>
            <person name="Yoo J."/>
            <person name="Kim K.Y."/>
            <person name="Sa T.M."/>
            <person name="Um Y."/>
            <person name="Madhaiyan M."/>
        </authorList>
    </citation>
    <scope>NUCLEOTIDE SEQUENCE [LARGE SCALE GENOMIC DNA]</scope>
    <source>
        <strain evidence="11 12">ATSB10</strain>
    </source>
</reference>
<keyword evidence="12" id="KW-1185">Reference proteome</keyword>
<evidence type="ECO:0000256" key="5">
    <source>
        <dbReference type="ARBA" id="ARBA00022475"/>
    </source>
</evidence>
<accession>A0A160N1D6</accession>
<evidence type="ECO:0000256" key="10">
    <source>
        <dbReference type="ARBA" id="ARBA00030772"/>
    </source>
</evidence>
<comment type="subcellular location">
    <subcellularLocation>
        <location evidence="1">Cell inner membrane</location>
    </subcellularLocation>
</comment>
<evidence type="ECO:0000256" key="7">
    <source>
        <dbReference type="ARBA" id="ARBA00022692"/>
    </source>
</evidence>
<comment type="similarity">
    <text evidence="2">Belongs to the GSP N family.</text>
</comment>
<keyword evidence="9" id="KW-0472">Membrane</keyword>
<keyword evidence="5" id="KW-1003">Cell membrane</keyword>
<proteinExistence type="inferred from homology"/>
<evidence type="ECO:0000256" key="1">
    <source>
        <dbReference type="ARBA" id="ARBA00004533"/>
    </source>
</evidence>
<protein>
    <recommendedName>
        <fullName evidence="3">Type II secretion system protein N</fullName>
    </recommendedName>
    <alternativeName>
        <fullName evidence="10">General secretion pathway protein N</fullName>
    </alternativeName>
</protein>
<dbReference type="GO" id="GO:0005886">
    <property type="term" value="C:plasma membrane"/>
    <property type="evidence" value="ECO:0007669"/>
    <property type="project" value="UniProtKB-SubCell"/>
</dbReference>
<dbReference type="InterPro" id="IPR022792">
    <property type="entry name" value="T2SS_protein-GspN"/>
</dbReference>
<evidence type="ECO:0000256" key="4">
    <source>
        <dbReference type="ARBA" id="ARBA00022448"/>
    </source>
</evidence>
<dbReference type="GO" id="GO:0015627">
    <property type="term" value="C:type II protein secretion system complex"/>
    <property type="evidence" value="ECO:0007669"/>
    <property type="project" value="InterPro"/>
</dbReference>
<evidence type="ECO:0000313" key="11">
    <source>
        <dbReference type="EMBL" id="AND69613.1"/>
    </source>
</evidence>
<evidence type="ECO:0000256" key="2">
    <source>
        <dbReference type="ARBA" id="ARBA00007208"/>
    </source>
</evidence>
<dbReference type="Pfam" id="PF01203">
    <property type="entry name" value="T2SSN"/>
    <property type="match status" value="1"/>
</dbReference>
<dbReference type="KEGG" id="dtx:ATSB10_21590"/>
<evidence type="ECO:0000256" key="9">
    <source>
        <dbReference type="ARBA" id="ARBA00023136"/>
    </source>
</evidence>
<organism evidence="11 12">
    <name type="scientific">Dyella thiooxydans</name>
    <dbReference type="NCBI Taxonomy" id="445710"/>
    <lineage>
        <taxon>Bacteria</taxon>
        <taxon>Pseudomonadati</taxon>
        <taxon>Pseudomonadota</taxon>
        <taxon>Gammaproteobacteria</taxon>
        <taxon>Lysobacterales</taxon>
        <taxon>Rhodanobacteraceae</taxon>
        <taxon>Dyella</taxon>
    </lineage>
</organism>
<dbReference type="PATRIC" id="fig|445710.3.peg.2157"/>
<dbReference type="AlphaFoldDB" id="A0A160N1D6"/>
<sequence length="261" mass="27905">MKWWKVLLLCLATLLLALALLVWSAPARWVAPWLNARMHGVALRGVSGSVWDGHAEALVAADGTDLGRLRWTLSHRALLGRPQGSVELAGSMLDAQGGFVREGDTLRWHDVRLRLALDHLIPPPATPFGRPRGELRGQLAHATLRGGWPVSMDGDLRWQDAAVDGADGLLPLGNLAATITARAGVIQVSLQDEGQGPLRLDGHLQASPLGWRLQAELAPRGDHPALARWLARFGPPDAQGVIHLQRGAGLGAVPASNGVSR</sequence>
<keyword evidence="7" id="KW-0812">Transmembrane</keyword>
<name>A0A160N1D6_9GAMM</name>
<dbReference type="GO" id="GO:0015628">
    <property type="term" value="P:protein secretion by the type II secretion system"/>
    <property type="evidence" value="ECO:0007669"/>
    <property type="project" value="InterPro"/>
</dbReference>
<evidence type="ECO:0000313" key="12">
    <source>
        <dbReference type="Proteomes" id="UP000077255"/>
    </source>
</evidence>
<evidence type="ECO:0000256" key="6">
    <source>
        <dbReference type="ARBA" id="ARBA00022519"/>
    </source>
</evidence>
<gene>
    <name evidence="11" type="ORF">ATSB10_21590</name>
</gene>
<keyword evidence="8" id="KW-0653">Protein transport</keyword>
<keyword evidence="6" id="KW-0997">Cell inner membrane</keyword>
<keyword evidence="4" id="KW-0813">Transport</keyword>
<dbReference type="EMBL" id="CP014841">
    <property type="protein sequence ID" value="AND69613.1"/>
    <property type="molecule type" value="Genomic_DNA"/>
</dbReference>
<dbReference type="Proteomes" id="UP000077255">
    <property type="component" value="Chromosome"/>
</dbReference>
<evidence type="ECO:0000256" key="3">
    <source>
        <dbReference type="ARBA" id="ARBA00021563"/>
    </source>
</evidence>